<dbReference type="Pfam" id="PF01607">
    <property type="entry name" value="CBM_14"/>
    <property type="match status" value="1"/>
</dbReference>
<dbReference type="GO" id="GO:0005576">
    <property type="term" value="C:extracellular region"/>
    <property type="evidence" value="ECO:0007669"/>
    <property type="project" value="InterPro"/>
</dbReference>
<dbReference type="GO" id="GO:0008061">
    <property type="term" value="F:chitin binding"/>
    <property type="evidence" value="ECO:0007669"/>
    <property type="project" value="UniProtKB-KW"/>
</dbReference>
<accession>A0A3R7MRQ4</accession>
<feature type="region of interest" description="Disordered" evidence="6">
    <location>
        <begin position="229"/>
        <end position="320"/>
    </location>
</feature>
<reference evidence="8 9" key="2">
    <citation type="submission" date="2019-01" db="EMBL/GenBank/DDBJ databases">
        <title>The decoding of complex shrimp genome reveals the adaptation for benthos swimmer, frequently molting mechanism and breeding impact on genome.</title>
        <authorList>
            <person name="Sun Y."/>
            <person name="Gao Y."/>
            <person name="Yu Y."/>
        </authorList>
    </citation>
    <scope>NUCLEOTIDE SEQUENCE [LARGE SCALE GENOMIC DNA]</scope>
    <source>
        <tissue evidence="8">Muscle</tissue>
    </source>
</reference>
<sequence>MTNATKANTLSCQQYTTPLRSLPEHLDVQFCKALLMIWRLRSPPSGQYLLLPQLIFEIHLQNTPPCDGSSEIFPVPRRKFSCPGEGYFTDPENCRWFFACRDYYGNGTYTQYEFRCPFGLAYDEANGLCNWPWLVEGCGHTGPIPDGYGGVSSGAVPVSVASIAGGGFSQGKAVFGDGSASQDLYGGSSESCEDCGSTELAIGGQGVYNANLGLIVGADQSNERLSYGTFKNTGIPTIPGTGFSGHGSGRQGNNIGSAFGSSSNRRPSKTQGGRRKSSRGQNGQGYNYQEPDNAFNPAEVSGGYAAPNSGSREDHHPDLPLPTKLQVQQLVHQQPPTDLSLLPLQQHLPLDIHILNQLILSPQEPPSKSQSLHQ</sequence>
<evidence type="ECO:0000313" key="9">
    <source>
        <dbReference type="Proteomes" id="UP000283509"/>
    </source>
</evidence>
<keyword evidence="1" id="KW-0147">Chitin-binding</keyword>
<evidence type="ECO:0000256" key="4">
    <source>
        <dbReference type="ARBA" id="ARBA00023157"/>
    </source>
</evidence>
<dbReference type="EMBL" id="QCYY01000582">
    <property type="protein sequence ID" value="ROT84212.1"/>
    <property type="molecule type" value="Genomic_DNA"/>
</dbReference>
<gene>
    <name evidence="8" type="ORF">C7M84_022607</name>
</gene>
<evidence type="ECO:0000256" key="1">
    <source>
        <dbReference type="ARBA" id="ARBA00022669"/>
    </source>
</evidence>
<dbReference type="PROSITE" id="PS50940">
    <property type="entry name" value="CHIT_BIND_II"/>
    <property type="match status" value="1"/>
</dbReference>
<dbReference type="Proteomes" id="UP000283509">
    <property type="component" value="Unassembled WGS sequence"/>
</dbReference>
<evidence type="ECO:0000256" key="5">
    <source>
        <dbReference type="ARBA" id="ARBA00023180"/>
    </source>
</evidence>
<evidence type="ECO:0000256" key="3">
    <source>
        <dbReference type="ARBA" id="ARBA00022737"/>
    </source>
</evidence>
<feature type="domain" description="Chitin-binding type-2" evidence="7">
    <location>
        <begin position="79"/>
        <end position="140"/>
    </location>
</feature>
<dbReference type="PANTHER" id="PTHR23301:SF0">
    <property type="entry name" value="CHITIN-BINDING TYPE-2 DOMAIN-CONTAINING PROTEIN-RELATED"/>
    <property type="match status" value="1"/>
</dbReference>
<comment type="caution">
    <text evidence="8">The sequence shown here is derived from an EMBL/GenBank/DDBJ whole genome shotgun (WGS) entry which is preliminary data.</text>
</comment>
<proteinExistence type="predicted"/>
<organism evidence="8 9">
    <name type="scientific">Penaeus vannamei</name>
    <name type="common">Whiteleg shrimp</name>
    <name type="synonym">Litopenaeus vannamei</name>
    <dbReference type="NCBI Taxonomy" id="6689"/>
    <lineage>
        <taxon>Eukaryota</taxon>
        <taxon>Metazoa</taxon>
        <taxon>Ecdysozoa</taxon>
        <taxon>Arthropoda</taxon>
        <taxon>Crustacea</taxon>
        <taxon>Multicrustacea</taxon>
        <taxon>Malacostraca</taxon>
        <taxon>Eumalacostraca</taxon>
        <taxon>Eucarida</taxon>
        <taxon>Decapoda</taxon>
        <taxon>Dendrobranchiata</taxon>
        <taxon>Penaeoidea</taxon>
        <taxon>Penaeidae</taxon>
        <taxon>Penaeus</taxon>
    </lineage>
</organism>
<dbReference type="PANTHER" id="PTHR23301">
    <property type="entry name" value="CHITIN BINDING PERITROPHIN-A"/>
    <property type="match status" value="1"/>
</dbReference>
<keyword evidence="4" id="KW-1015">Disulfide bond</keyword>
<evidence type="ECO:0000313" key="8">
    <source>
        <dbReference type="EMBL" id="ROT84212.1"/>
    </source>
</evidence>
<protein>
    <submittedName>
        <fullName evidence="8">Chitinase-3-like protein 3</fullName>
    </submittedName>
</protein>
<feature type="compositionally biased region" description="Polar residues" evidence="6">
    <location>
        <begin position="251"/>
        <end position="265"/>
    </location>
</feature>
<dbReference type="OrthoDB" id="76388at2759"/>
<dbReference type="SUPFAM" id="SSF57625">
    <property type="entry name" value="Invertebrate chitin-binding proteins"/>
    <property type="match status" value="1"/>
</dbReference>
<dbReference type="SMART" id="SM00494">
    <property type="entry name" value="ChtBD2"/>
    <property type="match status" value="1"/>
</dbReference>
<keyword evidence="3" id="KW-0677">Repeat</keyword>
<name>A0A3R7MRQ4_PENVA</name>
<dbReference type="InterPro" id="IPR036508">
    <property type="entry name" value="Chitin-bd_dom_sf"/>
</dbReference>
<dbReference type="InterPro" id="IPR051940">
    <property type="entry name" value="Chitin_bind-dev_reg"/>
</dbReference>
<keyword evidence="5" id="KW-0325">Glycoprotein</keyword>
<feature type="compositionally biased region" description="Basic residues" evidence="6">
    <location>
        <begin position="266"/>
        <end position="278"/>
    </location>
</feature>
<dbReference type="AlphaFoldDB" id="A0A3R7MRQ4"/>
<dbReference type="Gene3D" id="2.170.140.10">
    <property type="entry name" value="Chitin binding domain"/>
    <property type="match status" value="1"/>
</dbReference>
<dbReference type="InterPro" id="IPR002557">
    <property type="entry name" value="Chitin-bd_dom"/>
</dbReference>
<reference evidence="8 9" key="1">
    <citation type="submission" date="2018-04" db="EMBL/GenBank/DDBJ databases">
        <authorList>
            <person name="Zhang X."/>
            <person name="Yuan J."/>
            <person name="Li F."/>
            <person name="Xiang J."/>
        </authorList>
    </citation>
    <scope>NUCLEOTIDE SEQUENCE [LARGE SCALE GENOMIC DNA]</scope>
    <source>
        <tissue evidence="8">Muscle</tissue>
    </source>
</reference>
<keyword evidence="9" id="KW-1185">Reference proteome</keyword>
<evidence type="ECO:0000256" key="2">
    <source>
        <dbReference type="ARBA" id="ARBA00022729"/>
    </source>
</evidence>
<evidence type="ECO:0000256" key="6">
    <source>
        <dbReference type="SAM" id="MobiDB-lite"/>
    </source>
</evidence>
<evidence type="ECO:0000259" key="7">
    <source>
        <dbReference type="PROSITE" id="PS50940"/>
    </source>
</evidence>
<keyword evidence="2" id="KW-0732">Signal</keyword>